<dbReference type="AlphaFoldDB" id="K3WK48"/>
<evidence type="ECO:0000313" key="3">
    <source>
        <dbReference type="Proteomes" id="UP000019132"/>
    </source>
</evidence>
<dbReference type="InterPro" id="IPR003609">
    <property type="entry name" value="Pan_app"/>
</dbReference>
<dbReference type="EnsemblProtists" id="PYU1_T005340">
    <property type="protein sequence ID" value="PYU1_T005340"/>
    <property type="gene ID" value="PYU1_G005329"/>
</dbReference>
<dbReference type="OMA" id="STHYEWQ"/>
<name>K3WK48_GLOUD</name>
<dbReference type="VEuPathDB" id="FungiDB:PYU1_G005329"/>
<proteinExistence type="predicted"/>
<dbReference type="InParanoid" id="K3WK48"/>
<organism evidence="2 3">
    <name type="scientific">Globisporangium ultimum (strain ATCC 200006 / CBS 805.95 / DAOM BR144)</name>
    <name type="common">Pythium ultimum</name>
    <dbReference type="NCBI Taxonomy" id="431595"/>
    <lineage>
        <taxon>Eukaryota</taxon>
        <taxon>Sar</taxon>
        <taxon>Stramenopiles</taxon>
        <taxon>Oomycota</taxon>
        <taxon>Peronosporomycetes</taxon>
        <taxon>Pythiales</taxon>
        <taxon>Pythiaceae</taxon>
        <taxon>Globisporangium</taxon>
    </lineage>
</organism>
<keyword evidence="3" id="KW-1185">Reference proteome</keyword>
<dbReference type="EMBL" id="GL376633">
    <property type="status" value="NOT_ANNOTATED_CDS"/>
    <property type="molecule type" value="Genomic_DNA"/>
</dbReference>
<reference evidence="3" key="1">
    <citation type="journal article" date="2010" name="Genome Biol.">
        <title>Genome sequence of the necrotrophic plant pathogen Pythium ultimum reveals original pathogenicity mechanisms and effector repertoire.</title>
        <authorList>
            <person name="Levesque C.A."/>
            <person name="Brouwer H."/>
            <person name="Cano L."/>
            <person name="Hamilton J.P."/>
            <person name="Holt C."/>
            <person name="Huitema E."/>
            <person name="Raffaele S."/>
            <person name="Robideau G.P."/>
            <person name="Thines M."/>
            <person name="Win J."/>
            <person name="Zerillo M.M."/>
            <person name="Beakes G.W."/>
            <person name="Boore J.L."/>
            <person name="Busam D."/>
            <person name="Dumas B."/>
            <person name="Ferriera S."/>
            <person name="Fuerstenberg S.I."/>
            <person name="Gachon C.M."/>
            <person name="Gaulin E."/>
            <person name="Govers F."/>
            <person name="Grenville-Briggs L."/>
            <person name="Horner N."/>
            <person name="Hostetler J."/>
            <person name="Jiang R.H."/>
            <person name="Johnson J."/>
            <person name="Krajaejun T."/>
            <person name="Lin H."/>
            <person name="Meijer H.J."/>
            <person name="Moore B."/>
            <person name="Morris P."/>
            <person name="Phuntmart V."/>
            <person name="Puiu D."/>
            <person name="Shetty J."/>
            <person name="Stajich J.E."/>
            <person name="Tripathy S."/>
            <person name="Wawra S."/>
            <person name="van West P."/>
            <person name="Whitty B.R."/>
            <person name="Coutinho P.M."/>
            <person name="Henrissat B."/>
            <person name="Martin F."/>
            <person name="Thomas P.D."/>
            <person name="Tyler B.M."/>
            <person name="De Vries R.P."/>
            <person name="Kamoun S."/>
            <person name="Yandell M."/>
            <person name="Tisserat N."/>
            <person name="Buell C.R."/>
        </authorList>
    </citation>
    <scope>NUCLEOTIDE SEQUENCE</scope>
    <source>
        <strain evidence="3">DAOM:BR144</strain>
    </source>
</reference>
<evidence type="ECO:0000313" key="2">
    <source>
        <dbReference type="EnsemblProtists" id="PYU1_T005340"/>
    </source>
</evidence>
<dbReference type="Pfam" id="PF00024">
    <property type="entry name" value="PAN_1"/>
    <property type="match status" value="1"/>
</dbReference>
<evidence type="ECO:0000259" key="1">
    <source>
        <dbReference type="Pfam" id="PF00024"/>
    </source>
</evidence>
<accession>K3WK48</accession>
<reference evidence="2" key="3">
    <citation type="submission" date="2015-02" db="UniProtKB">
        <authorList>
            <consortium name="EnsemblProtists"/>
        </authorList>
    </citation>
    <scope>IDENTIFICATION</scope>
    <source>
        <strain evidence="2">DAOM BR144</strain>
    </source>
</reference>
<protein>
    <recommendedName>
        <fullName evidence="1">Apple domain-containing protein</fullName>
    </recommendedName>
</protein>
<dbReference type="eggNOG" id="ENOG502QQ9N">
    <property type="taxonomic scope" value="Eukaryota"/>
</dbReference>
<reference evidence="3" key="2">
    <citation type="submission" date="2010-04" db="EMBL/GenBank/DDBJ databases">
        <authorList>
            <person name="Buell R."/>
            <person name="Hamilton J."/>
            <person name="Hostetler J."/>
        </authorList>
    </citation>
    <scope>NUCLEOTIDE SEQUENCE [LARGE SCALE GENOMIC DNA]</scope>
    <source>
        <strain evidence="3">DAOM:BR144</strain>
    </source>
</reference>
<dbReference type="Proteomes" id="UP000019132">
    <property type="component" value="Unassembled WGS sequence"/>
</dbReference>
<dbReference type="SUPFAM" id="SSF57414">
    <property type="entry name" value="Hairpin loop containing domain-like"/>
    <property type="match status" value="1"/>
</dbReference>
<feature type="domain" description="Apple" evidence="1">
    <location>
        <begin position="53"/>
        <end position="121"/>
    </location>
</feature>
<sequence>MVRAVLDDVSSNGSGSVEYSELLDRRNHYRRPPAELHHRRLLTSSALSKFRAVDKKGLRGFLEGGTFVSTSPEACASLCTADALCLSFDIETLTQTCYISHSDRYAYPEAFLDFPTGVYYEWQGIVATPELEPNGGRFSTQIGVRLITQQLDAVIYYRVESTQVAATLLSSLTTASSLFADGQTFGVLQSGALIILPAYSCKIFAVAVKDGMATSPLLVSSEYTIYASKYAFLVPYFNGAFHGKVVRLKLDVKGKKRPRPARFLEFSDYESPMGIGPYSNQASVVDLTALNANFKGFYGGLTAFAETAFVNETYRVPATDDANYLVTKWRLVLENQYTPHATHLGLGTPARVLQDTEYLYLAPFYNGASYSGMVIRILMSTFSDTPFIEQLNLTAINPGLKGFGSSFTDYSYAYFVPRENEHGLFGKMVRIAVNDFSPTGVTVLDLAAIDPHFVGFGSAFRYKKNVYLVPFLRPLAPDEKTTNLREFPVSNSGLLVRVNLETFATADALNLTATHPELVGFSGGVQVTNFAYLVPYMRRKVPSPQELNPYASFVARVDLRDFSSVAYLNLAEVDDDLRGFIRGFAYKQYVILSPSRSRFYSPGTKAQSGKVVRLDTEQFSTRGVSVLDLATAFRSQVPNLPDDSLRGFSGGFVSGKYGFFVPFFDGATFSGKVCRINLEKFDEVQVLDLALLDDELAGFSGAIVSRTEEALDTDLFGEFKMRQGTTTPYEYIY</sequence>
<dbReference type="HOGENOM" id="CLU_389593_0_0_1"/>